<feature type="transmembrane region" description="Helical" evidence="6">
    <location>
        <begin position="227"/>
        <end position="247"/>
    </location>
</feature>
<organism evidence="8 9">
    <name type="scientific">Maribrevibacterium harenarium</name>
    <dbReference type="NCBI Taxonomy" id="2589817"/>
    <lineage>
        <taxon>Bacteria</taxon>
        <taxon>Pseudomonadati</taxon>
        <taxon>Pseudomonadota</taxon>
        <taxon>Gammaproteobacteria</taxon>
        <taxon>Oceanospirillales</taxon>
        <taxon>Oceanospirillaceae</taxon>
        <taxon>Maribrevibacterium</taxon>
    </lineage>
</organism>
<evidence type="ECO:0000256" key="4">
    <source>
        <dbReference type="ARBA" id="ARBA00022989"/>
    </source>
</evidence>
<evidence type="ECO:0000256" key="6">
    <source>
        <dbReference type="SAM" id="Phobius"/>
    </source>
</evidence>
<dbReference type="RefSeq" id="WP_140589843.1">
    <property type="nucleotide sequence ID" value="NZ_VFRR01000028.1"/>
</dbReference>
<evidence type="ECO:0000313" key="9">
    <source>
        <dbReference type="Proteomes" id="UP000315901"/>
    </source>
</evidence>
<dbReference type="OrthoDB" id="5430053at2"/>
<sequence>MYFFFAMLPPILWGSTYAAVGLFLTDLTPFWVSVYRALPAGILLLIIFRRWPGAHIWRLMVLGVLNIGLFFICLMVAAYRIPGSVAGTLSATLPLQLLLVQWLILGRKPSSRSLIAALVGLTGVMLLLDPRFDLDMVGVVAALSATSLVVVVTLLMEHWRSDDIIGAATWQLIFGGLFLLPVAYFWEGAPTLPSLAQLPGIAWLSLMNTAFAYVMFVYAIKMVGPNMFGIFTFLNPLTAVTLGIFFLDEVLSVWQWLGVIFVLSSLLIVKLSPGAMRNLISTKLKGKKQVNS</sequence>
<feature type="transmembrane region" description="Helical" evidence="6">
    <location>
        <begin position="59"/>
        <end position="79"/>
    </location>
</feature>
<comment type="similarity">
    <text evidence="2">Belongs to the EamA transporter family.</text>
</comment>
<keyword evidence="5 6" id="KW-0472">Membrane</keyword>
<feature type="transmembrane region" description="Helical" evidence="6">
    <location>
        <begin position="85"/>
        <end position="105"/>
    </location>
</feature>
<evidence type="ECO:0000256" key="2">
    <source>
        <dbReference type="ARBA" id="ARBA00007362"/>
    </source>
</evidence>
<feature type="transmembrane region" description="Helical" evidence="6">
    <location>
        <begin position="253"/>
        <end position="271"/>
    </location>
</feature>
<feature type="transmembrane region" description="Helical" evidence="6">
    <location>
        <begin position="167"/>
        <end position="186"/>
    </location>
</feature>
<evidence type="ECO:0000256" key="5">
    <source>
        <dbReference type="ARBA" id="ARBA00023136"/>
    </source>
</evidence>
<feature type="domain" description="EamA" evidence="7">
    <location>
        <begin position="137"/>
        <end position="269"/>
    </location>
</feature>
<dbReference type="PANTHER" id="PTHR32322">
    <property type="entry name" value="INNER MEMBRANE TRANSPORTER"/>
    <property type="match status" value="1"/>
</dbReference>
<accession>A0A501WG74</accession>
<dbReference type="Pfam" id="PF00892">
    <property type="entry name" value="EamA"/>
    <property type="match status" value="2"/>
</dbReference>
<feature type="transmembrane region" description="Helical" evidence="6">
    <location>
        <begin position="198"/>
        <end position="220"/>
    </location>
</feature>
<feature type="transmembrane region" description="Helical" evidence="6">
    <location>
        <begin position="112"/>
        <end position="128"/>
    </location>
</feature>
<name>A0A501WG74_9GAMM</name>
<evidence type="ECO:0000259" key="7">
    <source>
        <dbReference type="Pfam" id="PF00892"/>
    </source>
</evidence>
<dbReference type="SUPFAM" id="SSF103481">
    <property type="entry name" value="Multidrug resistance efflux transporter EmrE"/>
    <property type="match status" value="2"/>
</dbReference>
<feature type="transmembrane region" description="Helical" evidence="6">
    <location>
        <begin position="134"/>
        <end position="155"/>
    </location>
</feature>
<dbReference type="AlphaFoldDB" id="A0A501WG74"/>
<comment type="subcellular location">
    <subcellularLocation>
        <location evidence="1">Membrane</location>
        <topology evidence="1">Multi-pass membrane protein</topology>
    </subcellularLocation>
</comment>
<keyword evidence="9" id="KW-1185">Reference proteome</keyword>
<comment type="caution">
    <text evidence="8">The sequence shown here is derived from an EMBL/GenBank/DDBJ whole genome shotgun (WGS) entry which is preliminary data.</text>
</comment>
<proteinExistence type="inferred from homology"/>
<dbReference type="GO" id="GO:0016020">
    <property type="term" value="C:membrane"/>
    <property type="evidence" value="ECO:0007669"/>
    <property type="project" value="UniProtKB-SubCell"/>
</dbReference>
<feature type="transmembrane region" description="Helical" evidence="6">
    <location>
        <begin position="28"/>
        <end position="47"/>
    </location>
</feature>
<dbReference type="EMBL" id="VFRR01000028">
    <property type="protein sequence ID" value="TPE48883.1"/>
    <property type="molecule type" value="Genomic_DNA"/>
</dbReference>
<dbReference type="InterPro" id="IPR037185">
    <property type="entry name" value="EmrE-like"/>
</dbReference>
<feature type="domain" description="EamA" evidence="7">
    <location>
        <begin position="4"/>
        <end position="128"/>
    </location>
</feature>
<dbReference type="PANTHER" id="PTHR32322:SF2">
    <property type="entry name" value="EAMA DOMAIN-CONTAINING PROTEIN"/>
    <property type="match status" value="1"/>
</dbReference>
<keyword evidence="4 6" id="KW-1133">Transmembrane helix</keyword>
<dbReference type="InterPro" id="IPR050638">
    <property type="entry name" value="AA-Vitamin_Transporters"/>
</dbReference>
<dbReference type="Proteomes" id="UP000315901">
    <property type="component" value="Unassembled WGS sequence"/>
</dbReference>
<keyword evidence="3 6" id="KW-0812">Transmembrane</keyword>
<evidence type="ECO:0000313" key="8">
    <source>
        <dbReference type="EMBL" id="TPE48883.1"/>
    </source>
</evidence>
<evidence type="ECO:0000256" key="3">
    <source>
        <dbReference type="ARBA" id="ARBA00022692"/>
    </source>
</evidence>
<gene>
    <name evidence="8" type="ORF">FJM67_12705</name>
</gene>
<dbReference type="InterPro" id="IPR000620">
    <property type="entry name" value="EamA_dom"/>
</dbReference>
<protein>
    <submittedName>
        <fullName evidence="8">EamA family transporter</fullName>
    </submittedName>
</protein>
<evidence type="ECO:0000256" key="1">
    <source>
        <dbReference type="ARBA" id="ARBA00004141"/>
    </source>
</evidence>
<reference evidence="8 9" key="1">
    <citation type="submission" date="2019-06" db="EMBL/GenBank/DDBJ databases">
        <title>A novel bacterium of genus Marinomonas, isolated from coastal sand.</title>
        <authorList>
            <person name="Huang H."/>
            <person name="Mo K."/>
            <person name="Hu Y."/>
        </authorList>
    </citation>
    <scope>NUCLEOTIDE SEQUENCE [LARGE SCALE GENOMIC DNA]</scope>
    <source>
        <strain evidence="8 9">HB171799</strain>
    </source>
</reference>